<evidence type="ECO:0000313" key="2">
    <source>
        <dbReference type="Ensembl" id="ENSMMOP00000020876.1"/>
    </source>
</evidence>
<accession>A0A3Q3XE28</accession>
<reference evidence="2" key="2">
    <citation type="submission" date="2025-09" db="UniProtKB">
        <authorList>
            <consortium name="Ensembl"/>
        </authorList>
    </citation>
    <scope>IDENTIFICATION</scope>
</reference>
<feature type="region of interest" description="Disordered" evidence="1">
    <location>
        <begin position="1"/>
        <end position="25"/>
    </location>
</feature>
<sequence>WTPWGAVSLSDRRPPSGPRQRAATVAGDTMMTSGSGPAVLPAGIINPSLPIRNIKMKFAVLVGLIQVGEVSNRDIVETVLNLVSKHLFSSFHQALAVKTKQCTFNADV</sequence>
<keyword evidence="3" id="KW-1185">Reference proteome</keyword>
<evidence type="ECO:0000313" key="3">
    <source>
        <dbReference type="Proteomes" id="UP000261620"/>
    </source>
</evidence>
<protein>
    <submittedName>
        <fullName evidence="2">Uncharacterized protein</fullName>
    </submittedName>
</protein>
<name>A0A3Q3XE28_MOLML</name>
<organism evidence="2 3">
    <name type="scientific">Mola mola</name>
    <name type="common">Ocean sunfish</name>
    <name type="synonym">Tetraodon mola</name>
    <dbReference type="NCBI Taxonomy" id="94237"/>
    <lineage>
        <taxon>Eukaryota</taxon>
        <taxon>Metazoa</taxon>
        <taxon>Chordata</taxon>
        <taxon>Craniata</taxon>
        <taxon>Vertebrata</taxon>
        <taxon>Euteleostomi</taxon>
        <taxon>Actinopterygii</taxon>
        <taxon>Neopterygii</taxon>
        <taxon>Teleostei</taxon>
        <taxon>Neoteleostei</taxon>
        <taxon>Acanthomorphata</taxon>
        <taxon>Eupercaria</taxon>
        <taxon>Tetraodontiformes</taxon>
        <taxon>Molidae</taxon>
        <taxon>Mola</taxon>
    </lineage>
</organism>
<dbReference type="OMA" id="RICIQWH"/>
<dbReference type="Proteomes" id="UP000261620">
    <property type="component" value="Unplaced"/>
</dbReference>
<dbReference type="Ensembl" id="ENSMMOT00000021222.1">
    <property type="protein sequence ID" value="ENSMMOP00000020876.1"/>
    <property type="gene ID" value="ENSMMOG00000015865.1"/>
</dbReference>
<dbReference type="AlphaFoldDB" id="A0A3Q3XE28"/>
<evidence type="ECO:0000256" key="1">
    <source>
        <dbReference type="SAM" id="MobiDB-lite"/>
    </source>
</evidence>
<reference evidence="2" key="1">
    <citation type="submission" date="2025-08" db="UniProtKB">
        <authorList>
            <consortium name="Ensembl"/>
        </authorList>
    </citation>
    <scope>IDENTIFICATION</scope>
</reference>
<proteinExistence type="predicted"/>